<evidence type="ECO:0000313" key="2">
    <source>
        <dbReference type="Proteomes" id="UP000094801"/>
    </source>
</evidence>
<keyword evidence="2" id="KW-1185">Reference proteome</keyword>
<name>A0A1E4SY91_9ASCO</name>
<reference evidence="2" key="1">
    <citation type="submission" date="2016-04" db="EMBL/GenBank/DDBJ databases">
        <title>Comparative genomics of biotechnologically important yeasts.</title>
        <authorList>
            <consortium name="DOE Joint Genome Institute"/>
            <person name="Riley R."/>
            <person name="Haridas S."/>
            <person name="Wolfe K.H."/>
            <person name="Lopes M.R."/>
            <person name="Hittinger C.T."/>
            <person name="Goker M."/>
            <person name="Salamov A."/>
            <person name="Wisecaver J."/>
            <person name="Long T.M."/>
            <person name="Aerts A.L."/>
            <person name="Barry K."/>
            <person name="Choi C."/>
            <person name="Clum A."/>
            <person name="Coughlan A.Y."/>
            <person name="Deshpande S."/>
            <person name="Douglass A.P."/>
            <person name="Hanson S.J."/>
            <person name="Klenk H.-P."/>
            <person name="Labutti K."/>
            <person name="Lapidus A."/>
            <person name="Lindquist E."/>
            <person name="Lipzen A."/>
            <person name="Meier-Kolthoff J.P."/>
            <person name="Ohm R.A."/>
            <person name="Otillar R.P."/>
            <person name="Pangilinan J."/>
            <person name="Peng Y."/>
            <person name="Rokas A."/>
            <person name="Rosa C.A."/>
            <person name="Scheuner C."/>
            <person name="Sibirny A.A."/>
            <person name="Slot J.C."/>
            <person name="Stielow J.B."/>
            <person name="Sun H."/>
            <person name="Kurtzman C.P."/>
            <person name="Blackwell M."/>
            <person name="Grigoriev I.V."/>
            <person name="Jeffries T.W."/>
        </authorList>
    </citation>
    <scope>NUCLEOTIDE SEQUENCE [LARGE SCALE GENOMIC DNA]</scope>
    <source>
        <strain evidence="2">NRRL YB-2248</strain>
    </source>
</reference>
<proteinExistence type="predicted"/>
<dbReference type="AlphaFoldDB" id="A0A1E4SY91"/>
<dbReference type="Proteomes" id="UP000094801">
    <property type="component" value="Unassembled WGS sequence"/>
</dbReference>
<organism evidence="1 2">
    <name type="scientific">[Candida] arabinofermentans NRRL YB-2248</name>
    <dbReference type="NCBI Taxonomy" id="983967"/>
    <lineage>
        <taxon>Eukaryota</taxon>
        <taxon>Fungi</taxon>
        <taxon>Dikarya</taxon>
        <taxon>Ascomycota</taxon>
        <taxon>Saccharomycotina</taxon>
        <taxon>Pichiomycetes</taxon>
        <taxon>Pichiales</taxon>
        <taxon>Pichiaceae</taxon>
        <taxon>Ogataea</taxon>
        <taxon>Ogataea/Candida clade</taxon>
    </lineage>
</organism>
<accession>A0A1E4SY91</accession>
<gene>
    <name evidence="1" type="ORF">CANARDRAFT_29275</name>
</gene>
<sequence length="59" mass="6644">MEEIDYQIVVQIRNRVRNIDVSETKQAKKHNRITAESADESAFCKKEFAALPQGSCGSC</sequence>
<protein>
    <submittedName>
        <fullName evidence="1">Uncharacterized protein</fullName>
    </submittedName>
</protein>
<evidence type="ECO:0000313" key="1">
    <source>
        <dbReference type="EMBL" id="ODV84422.1"/>
    </source>
</evidence>
<dbReference type="EMBL" id="KV453857">
    <property type="protein sequence ID" value="ODV84422.1"/>
    <property type="molecule type" value="Genomic_DNA"/>
</dbReference>